<dbReference type="PROSITE" id="PS50188">
    <property type="entry name" value="B302_SPRY"/>
    <property type="match status" value="1"/>
</dbReference>
<dbReference type="Gene3D" id="3.90.980.20">
    <property type="match status" value="1"/>
</dbReference>
<dbReference type="Gene3D" id="2.60.120.920">
    <property type="match status" value="1"/>
</dbReference>
<feature type="compositionally biased region" description="Pro residues" evidence="7">
    <location>
        <begin position="764"/>
        <end position="774"/>
    </location>
</feature>
<feature type="region of interest" description="Disordered" evidence="7">
    <location>
        <begin position="731"/>
        <end position="841"/>
    </location>
</feature>
<feature type="compositionally biased region" description="Low complexity" evidence="7">
    <location>
        <begin position="800"/>
        <end position="841"/>
    </location>
</feature>
<feature type="domain" description="B30.2/SPRY" evidence="8">
    <location>
        <begin position="417"/>
        <end position="622"/>
    </location>
</feature>
<dbReference type="InterPro" id="IPR053835">
    <property type="entry name" value="ASH2L-like_WH"/>
</dbReference>
<keyword evidence="10" id="KW-1185">Reference proteome</keyword>
<dbReference type="Pfam" id="PF00622">
    <property type="entry name" value="SPRY"/>
    <property type="match status" value="1"/>
</dbReference>
<name>A0A1Y2HH68_9FUNG</name>
<keyword evidence="5" id="KW-0539">Nucleus</keyword>
<feature type="compositionally biased region" description="Polar residues" evidence="7">
    <location>
        <begin position="780"/>
        <end position="793"/>
    </location>
</feature>
<dbReference type="InterPro" id="IPR049455">
    <property type="entry name" value="ASH2-like_PHD"/>
</dbReference>
<evidence type="ECO:0000259" key="8">
    <source>
        <dbReference type="PROSITE" id="PS50188"/>
    </source>
</evidence>
<dbReference type="Pfam" id="PF21198">
    <property type="entry name" value="ASH2L-like_WH"/>
    <property type="match status" value="1"/>
</dbReference>
<evidence type="ECO:0000256" key="6">
    <source>
        <dbReference type="ARBA" id="ARBA00038149"/>
    </source>
</evidence>
<evidence type="ECO:0000256" key="7">
    <source>
        <dbReference type="SAM" id="MobiDB-lite"/>
    </source>
</evidence>
<sequence length="942" mass="102432">MAKLKNASRAGAAAHQVHQADHSQSRASAARNVSYDHHHQHADPYASQHAMGMGMGMGHPSFPASSAAQQQPAAAAAATASQAQPHPTSFTAQVTGAAPATDSLTFYHPERFPNYNPALLNWNDLHTLNTEGLYCYCGQDRYLDLFMLQCKVCKNWFHDGCVSAKIGHPVPFFTNYDFTCGGCHPSGVEAYARTQPAWKEVVATVLANLMMQKIRETHQDMSATALTRESIEPSLFIREDFARFIEANWHALWGNKEMIAKVWRGTLSTTLYQYRDIFITTVDTRITQAPFTLFDQNLFNIRPGYLDMFSKTPGHSRVSARILPALKNATEQVAGSSTQAAATGLQSLQQLESTIPGTTSATVFIGDTACSLLRNRGQRKERQGVALPPASIPPGAEHPFNRDGFKYRLAEINPALRYAVYRECNAAQFRGAGNVPGSMSREDRSPAVVLSKDGTGVATDGGFRSARAMYPMRQGTWYFEVFVDRAGEADAQNEYEKPHVRIGVAKREASLLGPVGYDDVGFAYRDKTGDKVTNSRPARYGEAYASGDVIGVLVVLPPWAAVDKGAKATTWSPNTRPGAGMRDRTAIRFKTQVYLETKDYLPLRDHPLPPQPAHTFPAMPNVPGSKLVFFKNGVCQGIAFEDLPAPVRHVCARMGEQIAKEDDGSLGYYPAVSCYRGGKVTVNMGPHFMYPLPEEGWDPLVDGVDALIGVQLDRASVIGTRAERAAMQAAAADAEANADQHQQRANAEENADAMDVDGREPIVAPAPAPEPAPAMPASSGGMSTRATRSNTSVPDPAAIQRQQQLEKQQAKLQKKQQQQQQSQSAVQSPPPGATAVTAPRAASAYPAQWDHDVEECVWDLLDEIDHWHALDDEPGLRGMSGLVFPARTETYAEHVVAMQEKMAAGGGGIGGEGNAGGQPLTLRELLMPTMAPPQKRARVKWA</sequence>
<keyword evidence="3" id="KW-0863">Zinc-finger</keyword>
<dbReference type="Pfam" id="PF21257">
    <property type="entry name" value="PHD_ash2p_like"/>
    <property type="match status" value="1"/>
</dbReference>
<gene>
    <name evidence="9" type="ORF">BCR44DRAFT_1437341</name>
</gene>
<comment type="caution">
    <text evidence="9">The sequence shown here is derived from an EMBL/GenBank/DDBJ whole genome shotgun (WGS) entry which is preliminary data.</text>
</comment>
<keyword evidence="2" id="KW-0479">Metal-binding</keyword>
<dbReference type="InterPro" id="IPR013320">
    <property type="entry name" value="ConA-like_dom_sf"/>
</dbReference>
<dbReference type="GO" id="GO:0000976">
    <property type="term" value="F:transcription cis-regulatory region binding"/>
    <property type="evidence" value="ECO:0007669"/>
    <property type="project" value="TreeGrafter"/>
</dbReference>
<dbReference type="OrthoDB" id="21243at2759"/>
<dbReference type="SUPFAM" id="SSF57903">
    <property type="entry name" value="FYVE/PHD zinc finger"/>
    <property type="match status" value="1"/>
</dbReference>
<evidence type="ECO:0000256" key="3">
    <source>
        <dbReference type="ARBA" id="ARBA00022771"/>
    </source>
</evidence>
<dbReference type="InterPro" id="IPR003877">
    <property type="entry name" value="SPRY_dom"/>
</dbReference>
<dbReference type="SUPFAM" id="SSF49899">
    <property type="entry name" value="Concanavalin A-like lectins/glucanases"/>
    <property type="match status" value="1"/>
</dbReference>
<dbReference type="STRING" id="765915.A0A1Y2HH68"/>
<feature type="compositionally biased region" description="Low complexity" evidence="7">
    <location>
        <begin position="58"/>
        <end position="85"/>
    </location>
</feature>
<dbReference type="InterPro" id="IPR019786">
    <property type="entry name" value="Zinc_finger_PHD-type_CS"/>
</dbReference>
<evidence type="ECO:0000256" key="1">
    <source>
        <dbReference type="ARBA" id="ARBA00004123"/>
    </source>
</evidence>
<dbReference type="SMART" id="SM00449">
    <property type="entry name" value="SPRY"/>
    <property type="match status" value="1"/>
</dbReference>
<keyword evidence="4" id="KW-0862">Zinc</keyword>
<dbReference type="GO" id="GO:0008270">
    <property type="term" value="F:zinc ion binding"/>
    <property type="evidence" value="ECO:0007669"/>
    <property type="project" value="UniProtKB-KW"/>
</dbReference>
<evidence type="ECO:0000256" key="2">
    <source>
        <dbReference type="ARBA" id="ARBA00022723"/>
    </source>
</evidence>
<accession>A0A1Y2HH68</accession>
<dbReference type="EMBL" id="MCFL01000032">
    <property type="protein sequence ID" value="ORZ33938.1"/>
    <property type="molecule type" value="Genomic_DNA"/>
</dbReference>
<reference evidence="9 10" key="1">
    <citation type="submission" date="2016-07" db="EMBL/GenBank/DDBJ databases">
        <title>Pervasive Adenine N6-methylation of Active Genes in Fungi.</title>
        <authorList>
            <consortium name="DOE Joint Genome Institute"/>
            <person name="Mondo S.J."/>
            <person name="Dannebaum R.O."/>
            <person name="Kuo R.C."/>
            <person name="Labutti K."/>
            <person name="Haridas S."/>
            <person name="Kuo A."/>
            <person name="Salamov A."/>
            <person name="Ahrendt S.R."/>
            <person name="Lipzen A."/>
            <person name="Sullivan W."/>
            <person name="Andreopoulos W.B."/>
            <person name="Clum A."/>
            <person name="Lindquist E."/>
            <person name="Daum C."/>
            <person name="Ramamoorthy G.K."/>
            <person name="Gryganskyi A."/>
            <person name="Culley D."/>
            <person name="Magnuson J.K."/>
            <person name="James T.Y."/>
            <person name="O'Malley M.A."/>
            <person name="Stajich J.E."/>
            <person name="Spatafora J.W."/>
            <person name="Visel A."/>
            <person name="Grigoriev I.V."/>
        </authorList>
    </citation>
    <scope>NUCLEOTIDE SEQUENCE [LARGE SCALE GENOMIC DNA]</scope>
    <source>
        <strain evidence="9 10">PL171</strain>
    </source>
</reference>
<feature type="region of interest" description="Disordered" evidence="7">
    <location>
        <begin position="1"/>
        <end position="92"/>
    </location>
</feature>
<comment type="similarity">
    <text evidence="6">Belongs to the cclA family.</text>
</comment>
<dbReference type="GO" id="GO:0048188">
    <property type="term" value="C:Set1C/COMPASS complex"/>
    <property type="evidence" value="ECO:0007669"/>
    <property type="project" value="InterPro"/>
</dbReference>
<dbReference type="Proteomes" id="UP000193411">
    <property type="component" value="Unassembled WGS sequence"/>
</dbReference>
<protein>
    <recommendedName>
        <fullName evidence="8">B30.2/SPRY domain-containing protein</fullName>
    </recommendedName>
</protein>
<dbReference type="PROSITE" id="PS01359">
    <property type="entry name" value="ZF_PHD_1"/>
    <property type="match status" value="1"/>
</dbReference>
<proteinExistence type="inferred from homology"/>
<dbReference type="AlphaFoldDB" id="A0A1Y2HH68"/>
<dbReference type="PANTHER" id="PTHR10598">
    <property type="entry name" value="SET1/ASH2 HISTONE METHYLTRANSFERASE COMPLEX SUBUNIT ASH2"/>
    <property type="match status" value="1"/>
</dbReference>
<feature type="region of interest" description="Disordered" evidence="7">
    <location>
        <begin position="377"/>
        <end position="398"/>
    </location>
</feature>
<evidence type="ECO:0000313" key="9">
    <source>
        <dbReference type="EMBL" id="ORZ33938.1"/>
    </source>
</evidence>
<organism evidence="9 10">
    <name type="scientific">Catenaria anguillulae PL171</name>
    <dbReference type="NCBI Taxonomy" id="765915"/>
    <lineage>
        <taxon>Eukaryota</taxon>
        <taxon>Fungi</taxon>
        <taxon>Fungi incertae sedis</taxon>
        <taxon>Blastocladiomycota</taxon>
        <taxon>Blastocladiomycetes</taxon>
        <taxon>Blastocladiales</taxon>
        <taxon>Catenariaceae</taxon>
        <taxon>Catenaria</taxon>
    </lineage>
</organism>
<dbReference type="CDD" id="cd12872">
    <property type="entry name" value="SPRY_Ash2"/>
    <property type="match status" value="1"/>
</dbReference>
<dbReference type="PANTHER" id="PTHR10598:SF0">
    <property type="entry name" value="SET1_ASH2 HISTONE METHYLTRANSFERASE COMPLEX SUBUNIT ASH2"/>
    <property type="match status" value="1"/>
</dbReference>
<dbReference type="InterPro" id="IPR037353">
    <property type="entry name" value="ASH2"/>
</dbReference>
<dbReference type="InterPro" id="IPR011011">
    <property type="entry name" value="Znf_FYVE_PHD"/>
</dbReference>
<feature type="compositionally biased region" description="Low complexity" evidence="7">
    <location>
        <begin position="731"/>
        <end position="740"/>
    </location>
</feature>
<evidence type="ECO:0000256" key="4">
    <source>
        <dbReference type="ARBA" id="ARBA00022833"/>
    </source>
</evidence>
<dbReference type="InterPro" id="IPR043136">
    <property type="entry name" value="B30.2/SPRY_sf"/>
</dbReference>
<dbReference type="InterPro" id="IPR001870">
    <property type="entry name" value="B30.2/SPRY"/>
</dbReference>
<comment type="subcellular location">
    <subcellularLocation>
        <location evidence="1">Nucleus</location>
    </subcellularLocation>
</comment>
<evidence type="ECO:0000313" key="10">
    <source>
        <dbReference type="Proteomes" id="UP000193411"/>
    </source>
</evidence>
<evidence type="ECO:0000256" key="5">
    <source>
        <dbReference type="ARBA" id="ARBA00023242"/>
    </source>
</evidence>